<comment type="caution">
    <text evidence="4">The sequence shown here is derived from an EMBL/GenBank/DDBJ whole genome shotgun (WGS) entry which is preliminary data.</text>
</comment>
<dbReference type="STRING" id="291169.A9E74_00664"/>
<dbReference type="GO" id="GO:0003677">
    <property type="term" value="F:DNA binding"/>
    <property type="evidence" value="ECO:0007669"/>
    <property type="project" value="UniProtKB-UniRule"/>
</dbReference>
<gene>
    <name evidence="4" type="ORF">A9E74_00664</name>
</gene>
<organism evidence="4 5">
    <name type="scientific">Methylophaga muralis</name>
    <dbReference type="NCBI Taxonomy" id="291169"/>
    <lineage>
        <taxon>Bacteria</taxon>
        <taxon>Pseudomonadati</taxon>
        <taxon>Pseudomonadota</taxon>
        <taxon>Gammaproteobacteria</taxon>
        <taxon>Thiotrichales</taxon>
        <taxon>Piscirickettsiaceae</taxon>
        <taxon>Methylophaga</taxon>
    </lineage>
</organism>
<keyword evidence="1 2" id="KW-0238">DNA-binding</keyword>
<evidence type="ECO:0000259" key="3">
    <source>
        <dbReference type="PROSITE" id="PS50977"/>
    </source>
</evidence>
<dbReference type="PROSITE" id="PS50977">
    <property type="entry name" value="HTH_TETR_2"/>
    <property type="match status" value="1"/>
</dbReference>
<evidence type="ECO:0000313" key="5">
    <source>
        <dbReference type="Proteomes" id="UP000094379"/>
    </source>
</evidence>
<dbReference type="Gene3D" id="1.10.357.10">
    <property type="entry name" value="Tetracycline Repressor, domain 2"/>
    <property type="match status" value="1"/>
</dbReference>
<name>A0A1E3GVH8_9GAMM</name>
<evidence type="ECO:0000256" key="1">
    <source>
        <dbReference type="ARBA" id="ARBA00023125"/>
    </source>
</evidence>
<reference evidence="4 5" key="1">
    <citation type="submission" date="2016-07" db="EMBL/GenBank/DDBJ databases">
        <title>Draft Genome Sequence of Methylophaga muralis Bur 1.</title>
        <authorList>
            <person name="Vasilenko O.V."/>
            <person name="Doronina N.V."/>
            <person name="Shmareva M.N."/>
            <person name="Tarlachkov S.V."/>
            <person name="Mustakhimov I."/>
            <person name="Trotsenko Y.A."/>
        </authorList>
    </citation>
    <scope>NUCLEOTIDE SEQUENCE [LARGE SCALE GENOMIC DNA]</scope>
    <source>
        <strain evidence="4 5">Bur 1</strain>
    </source>
</reference>
<accession>A0A1E3GVH8</accession>
<evidence type="ECO:0000313" key="4">
    <source>
        <dbReference type="EMBL" id="ODN67556.1"/>
    </source>
</evidence>
<protein>
    <recommendedName>
        <fullName evidence="3">HTH tetR-type domain-containing protein</fullName>
    </recommendedName>
</protein>
<dbReference type="EMBL" id="MCRI01000004">
    <property type="protein sequence ID" value="ODN67556.1"/>
    <property type="molecule type" value="Genomic_DNA"/>
</dbReference>
<proteinExistence type="predicted"/>
<evidence type="ECO:0000256" key="2">
    <source>
        <dbReference type="PROSITE-ProRule" id="PRU00335"/>
    </source>
</evidence>
<feature type="domain" description="HTH tetR-type" evidence="3">
    <location>
        <begin position="5"/>
        <end position="65"/>
    </location>
</feature>
<dbReference type="InterPro" id="IPR001647">
    <property type="entry name" value="HTH_TetR"/>
</dbReference>
<keyword evidence="5" id="KW-1185">Reference proteome</keyword>
<dbReference type="AlphaFoldDB" id="A0A1E3GVH8"/>
<sequence length="191" mass="22106">MTQQTDLYNAIIDSAVNLAAKSSWESLRLHDIATELDISLADIYEYFAEKEQISDAWFERADRQMLSASQASLFPTLSNQQKFHNLLMTWLDSLAINQKVTRQMILNKLEPGHLHIQIPALLRISRTVQWLREGANQNSTLPWRAFDETVLTSIYLITFCCWLTDKSPLFNRTKRCLDRQLTLATKLGFLK</sequence>
<dbReference type="SUPFAM" id="SSF46689">
    <property type="entry name" value="Homeodomain-like"/>
    <property type="match status" value="1"/>
</dbReference>
<dbReference type="RefSeq" id="WP_069295210.1">
    <property type="nucleotide sequence ID" value="NZ_MCRI01000004.1"/>
</dbReference>
<dbReference type="Proteomes" id="UP000094379">
    <property type="component" value="Unassembled WGS sequence"/>
</dbReference>
<dbReference type="InterPro" id="IPR009057">
    <property type="entry name" value="Homeodomain-like_sf"/>
</dbReference>
<feature type="DNA-binding region" description="H-T-H motif" evidence="2">
    <location>
        <begin position="28"/>
        <end position="47"/>
    </location>
</feature>